<feature type="domain" description="Acyl-CoA dehydrogenase/oxidase N-terminal" evidence="7">
    <location>
        <begin position="16"/>
        <end position="104"/>
    </location>
</feature>
<dbReference type="Proteomes" id="UP000194632">
    <property type="component" value="Unassembled WGS sequence"/>
</dbReference>
<dbReference type="OrthoDB" id="8677713at2"/>
<keyword evidence="3" id="KW-0285">Flavoprotein</keyword>
<evidence type="ECO:0000313" key="8">
    <source>
        <dbReference type="EMBL" id="OUC78031.1"/>
    </source>
</evidence>
<keyword evidence="9" id="KW-1185">Reference proteome</keyword>
<proteinExistence type="inferred from homology"/>
<dbReference type="InterPro" id="IPR036250">
    <property type="entry name" value="AcylCo_DH-like_C"/>
</dbReference>
<dbReference type="SUPFAM" id="SSF56645">
    <property type="entry name" value="Acyl-CoA dehydrogenase NM domain-like"/>
    <property type="match status" value="1"/>
</dbReference>
<keyword evidence="4" id="KW-0274">FAD</keyword>
<dbReference type="CDD" id="cd00567">
    <property type="entry name" value="ACAD"/>
    <property type="match status" value="1"/>
</dbReference>
<evidence type="ECO:0000256" key="3">
    <source>
        <dbReference type="ARBA" id="ARBA00022630"/>
    </source>
</evidence>
<dbReference type="Gene3D" id="1.20.140.10">
    <property type="entry name" value="Butyryl-CoA Dehydrogenase, subunit A, domain 3"/>
    <property type="match status" value="1"/>
</dbReference>
<keyword evidence="5" id="KW-0560">Oxidoreductase</keyword>
<dbReference type="GO" id="GO:0003995">
    <property type="term" value="F:acyl-CoA dehydrogenase activity"/>
    <property type="evidence" value="ECO:0007669"/>
    <property type="project" value="TreeGrafter"/>
</dbReference>
<evidence type="ECO:0000256" key="1">
    <source>
        <dbReference type="ARBA" id="ARBA00001974"/>
    </source>
</evidence>
<dbReference type="PANTHER" id="PTHR43884">
    <property type="entry name" value="ACYL-COA DEHYDROGENASE"/>
    <property type="match status" value="1"/>
</dbReference>
<protein>
    <submittedName>
        <fullName evidence="8">Acyl-CoA dehydrogenase</fullName>
    </submittedName>
</protein>
<dbReference type="GO" id="GO:0050660">
    <property type="term" value="F:flavin adenine dinucleotide binding"/>
    <property type="evidence" value="ECO:0007669"/>
    <property type="project" value="InterPro"/>
</dbReference>
<evidence type="ECO:0000256" key="2">
    <source>
        <dbReference type="ARBA" id="ARBA00009347"/>
    </source>
</evidence>
<sequence length="358" mass="38230">MPIELTVEQRDLQAALADAWSDHAPAQDLWSSIRELGLTEIPFPEDLGGAGYGVKDASVVMTAHGRCLGSSPYLSSVIMAGLTLLHAADDEGRREHLPAIVTGERRAALVCGSAIVSSSIDAELTERGTLLLSGRQDVVLDAASADVLVVVAHTASGVELGVLDGGAAGVRREVRESLDLTREFASVEFAGAEAVRVSGPQLAKRLDRARSLLMIALAAEQVGIARECLEMTVDYAKTRQQFGRTIGSFQALKHRLVDMLVATELAEAAMLDAADADRFDDADLADRAASARVLAGRAAMFAAEEGIQIHGGIGFTWEHPLHHHFRRAKTDQLLFQDNDVHVDSVARAMLGRVRAASV</sequence>
<dbReference type="STRING" id="417102.CA982_15120"/>
<dbReference type="InterPro" id="IPR013786">
    <property type="entry name" value="AcylCoA_DH/ox_N"/>
</dbReference>
<dbReference type="InterPro" id="IPR009075">
    <property type="entry name" value="AcylCo_DH/oxidase_C"/>
</dbReference>
<dbReference type="EMBL" id="NGFO01000016">
    <property type="protein sequence ID" value="OUC78031.1"/>
    <property type="molecule type" value="Genomic_DNA"/>
</dbReference>
<reference evidence="8 9" key="1">
    <citation type="submission" date="2017-05" db="EMBL/GenBank/DDBJ databases">
        <title>Biotechnological potential of actinobacteria isolated from South African environments.</title>
        <authorList>
            <person name="Le Roes-Hill M."/>
            <person name="Prins A."/>
            <person name="Durrell K.A."/>
        </authorList>
    </citation>
    <scope>NUCLEOTIDE SEQUENCE [LARGE SCALE GENOMIC DNA]</scope>
    <source>
        <strain evidence="8">BS2</strain>
    </source>
</reference>
<comment type="caution">
    <text evidence="8">The sequence shown here is derived from an EMBL/GenBank/DDBJ whole genome shotgun (WGS) entry which is preliminary data.</text>
</comment>
<dbReference type="Gene3D" id="1.10.540.10">
    <property type="entry name" value="Acyl-CoA dehydrogenase/oxidase, N-terminal domain"/>
    <property type="match status" value="1"/>
</dbReference>
<accession>A0A2C9ZKL6</accession>
<name>A0A2C9ZKL6_9ACTN</name>
<dbReference type="Pfam" id="PF02771">
    <property type="entry name" value="Acyl-CoA_dh_N"/>
    <property type="match status" value="1"/>
</dbReference>
<evidence type="ECO:0000256" key="4">
    <source>
        <dbReference type="ARBA" id="ARBA00022827"/>
    </source>
</evidence>
<feature type="domain" description="Acyl-CoA dehydrogenase/oxidase C-terminal" evidence="6">
    <location>
        <begin position="215"/>
        <end position="350"/>
    </location>
</feature>
<dbReference type="RefSeq" id="WP_086536108.1">
    <property type="nucleotide sequence ID" value="NZ_NGFO01000016.1"/>
</dbReference>
<comment type="cofactor">
    <cofactor evidence="1">
        <name>FAD</name>
        <dbReference type="ChEBI" id="CHEBI:57692"/>
    </cofactor>
</comment>
<comment type="similarity">
    <text evidence="2">Belongs to the acyl-CoA dehydrogenase family.</text>
</comment>
<dbReference type="InterPro" id="IPR046373">
    <property type="entry name" value="Acyl-CoA_Oxase/DH_mid-dom_sf"/>
</dbReference>
<gene>
    <name evidence="8" type="ORF">CA982_15120</name>
</gene>
<evidence type="ECO:0000259" key="6">
    <source>
        <dbReference type="Pfam" id="PF00441"/>
    </source>
</evidence>
<dbReference type="Pfam" id="PF00441">
    <property type="entry name" value="Acyl-CoA_dh_1"/>
    <property type="match status" value="1"/>
</dbReference>
<organism evidence="8 9">
    <name type="scientific">Gordonia lacunae</name>
    <dbReference type="NCBI Taxonomy" id="417102"/>
    <lineage>
        <taxon>Bacteria</taxon>
        <taxon>Bacillati</taxon>
        <taxon>Actinomycetota</taxon>
        <taxon>Actinomycetes</taxon>
        <taxon>Mycobacteriales</taxon>
        <taxon>Gordoniaceae</taxon>
        <taxon>Gordonia</taxon>
    </lineage>
</organism>
<dbReference type="SUPFAM" id="SSF47203">
    <property type="entry name" value="Acyl-CoA dehydrogenase C-terminal domain-like"/>
    <property type="match status" value="1"/>
</dbReference>
<evidence type="ECO:0000313" key="9">
    <source>
        <dbReference type="Proteomes" id="UP000194632"/>
    </source>
</evidence>
<evidence type="ECO:0000259" key="7">
    <source>
        <dbReference type="Pfam" id="PF02771"/>
    </source>
</evidence>
<dbReference type="Gene3D" id="2.40.110.10">
    <property type="entry name" value="Butyryl-CoA Dehydrogenase, subunit A, domain 2"/>
    <property type="match status" value="1"/>
</dbReference>
<dbReference type="InterPro" id="IPR037069">
    <property type="entry name" value="AcylCoA_DH/ox_N_sf"/>
</dbReference>
<dbReference type="PANTHER" id="PTHR43884:SF20">
    <property type="entry name" value="ACYL-COA DEHYDROGENASE FADE28"/>
    <property type="match status" value="1"/>
</dbReference>
<dbReference type="InterPro" id="IPR009100">
    <property type="entry name" value="AcylCoA_DH/oxidase_NM_dom_sf"/>
</dbReference>
<evidence type="ECO:0000256" key="5">
    <source>
        <dbReference type="ARBA" id="ARBA00023002"/>
    </source>
</evidence>
<dbReference type="AlphaFoldDB" id="A0A2C9ZKL6"/>